<dbReference type="RefSeq" id="WP_210289396.1">
    <property type="nucleotide sequence ID" value="NZ_JACIEN010000001.1"/>
</dbReference>
<feature type="signal peptide" evidence="1">
    <location>
        <begin position="1"/>
        <end position="28"/>
    </location>
</feature>
<sequence length="379" mass="41035">MKSIRRHGLALLWALAVLLGGGSGHAFACAICLSAVSVTTGQRLDAADQIVLAVPTDDGQRFRAVEIVKGDVLPGAIVEASADAAEPAEPRGGKPHLLARNGLSGRWTSYGVIGFGHAGWLREFVETNDGPSKRPPRAWPLTSALQAVDTTNWSKRIFLIAPYLESEDPLAAEIAFGELSRAPYEAMRLLRPTIDADKVRGWIENPVLSPRHDAYLLLLGIAGNADDATKLERRLAEARASQDATYLAAMLAADLELNGPSRVAWVEENYLADRSRSVPEIEAALLALSVHGGAVGAISRQRIVDAYRRFIRERQPMAGFVAPYLSEWRAWDAVPDYVEVLRSNAVKDPAGQFAILVYLRDSPDTVARSAAEAFTAHAN</sequence>
<reference evidence="2 3" key="1">
    <citation type="submission" date="2020-08" db="EMBL/GenBank/DDBJ databases">
        <title>Genomic Encyclopedia of Type Strains, Phase IV (KMG-IV): sequencing the most valuable type-strain genomes for metagenomic binning, comparative biology and taxonomic classification.</title>
        <authorList>
            <person name="Goeker M."/>
        </authorList>
    </citation>
    <scope>NUCLEOTIDE SEQUENCE [LARGE SCALE GENOMIC DNA]</scope>
    <source>
        <strain evidence="2 3">DSM 103737</strain>
    </source>
</reference>
<keyword evidence="1" id="KW-0732">Signal</keyword>
<dbReference type="EMBL" id="JACIEN010000001">
    <property type="protein sequence ID" value="MBB4015103.1"/>
    <property type="molecule type" value="Genomic_DNA"/>
</dbReference>
<dbReference type="AlphaFoldDB" id="A0A840BR63"/>
<evidence type="ECO:0000313" key="2">
    <source>
        <dbReference type="EMBL" id="MBB4015103.1"/>
    </source>
</evidence>
<accession>A0A840BR63</accession>
<protein>
    <submittedName>
        <fullName evidence="2">Uncharacterized protein</fullName>
    </submittedName>
</protein>
<name>A0A840BR63_9HYPH</name>
<feature type="chain" id="PRO_5032695012" evidence="1">
    <location>
        <begin position="29"/>
        <end position="379"/>
    </location>
</feature>
<dbReference type="Proteomes" id="UP000577362">
    <property type="component" value="Unassembled WGS sequence"/>
</dbReference>
<comment type="caution">
    <text evidence="2">The sequence shown here is derived from an EMBL/GenBank/DDBJ whole genome shotgun (WGS) entry which is preliminary data.</text>
</comment>
<keyword evidence="3" id="KW-1185">Reference proteome</keyword>
<evidence type="ECO:0000313" key="3">
    <source>
        <dbReference type="Proteomes" id="UP000577362"/>
    </source>
</evidence>
<gene>
    <name evidence="2" type="ORF">GGR16_000109</name>
</gene>
<proteinExistence type="predicted"/>
<organism evidence="2 3">
    <name type="scientific">Chelatococcus caeni</name>
    <dbReference type="NCBI Taxonomy" id="1348468"/>
    <lineage>
        <taxon>Bacteria</taxon>
        <taxon>Pseudomonadati</taxon>
        <taxon>Pseudomonadota</taxon>
        <taxon>Alphaproteobacteria</taxon>
        <taxon>Hyphomicrobiales</taxon>
        <taxon>Chelatococcaceae</taxon>
        <taxon>Chelatococcus</taxon>
    </lineage>
</organism>
<evidence type="ECO:0000256" key="1">
    <source>
        <dbReference type="SAM" id="SignalP"/>
    </source>
</evidence>